<proteinExistence type="predicted"/>
<protein>
    <recommendedName>
        <fullName evidence="3">DUF3889 domain-containing protein</fullName>
    </recommendedName>
</protein>
<dbReference type="RefSeq" id="WP_006636610.1">
    <property type="nucleotide sequence ID" value="NZ_BORD01000002.1"/>
</dbReference>
<sequence>MKKCSYPLFFSLIVLTSLMGHSHPAEGGRHSIDRWERIAWSALEEKYQDAQLKDYEYIGRTRVNDEQIKDVFRVTVNQDGKTFPVHAEVYFHPVTNIIISVHIFPL</sequence>
<dbReference type="Proteomes" id="UP000196877">
    <property type="component" value="Chromosome"/>
</dbReference>
<evidence type="ECO:0000313" key="2">
    <source>
        <dbReference type="Proteomes" id="UP000196877"/>
    </source>
</evidence>
<keyword evidence="2" id="KW-1185">Reference proteome</keyword>
<evidence type="ECO:0008006" key="3">
    <source>
        <dbReference type="Google" id="ProtNLM"/>
    </source>
</evidence>
<evidence type="ECO:0000313" key="1">
    <source>
        <dbReference type="EMBL" id="ASB90335.1"/>
    </source>
</evidence>
<dbReference type="GeneID" id="92852219"/>
<dbReference type="Pfam" id="PF13028">
    <property type="entry name" value="DUF3889"/>
    <property type="match status" value="1"/>
</dbReference>
<organism evidence="1 2">
    <name type="scientific">Bacillus sonorensis</name>
    <dbReference type="NCBI Taxonomy" id="119858"/>
    <lineage>
        <taxon>Bacteria</taxon>
        <taxon>Bacillati</taxon>
        <taxon>Bacillota</taxon>
        <taxon>Bacilli</taxon>
        <taxon>Bacillales</taxon>
        <taxon>Bacillaceae</taxon>
        <taxon>Bacillus</taxon>
    </lineage>
</organism>
<accession>A0ABN5AQ58</accession>
<dbReference type="InterPro" id="IPR024987">
    <property type="entry name" value="DUF3889"/>
</dbReference>
<name>A0ABN5AQ58_9BACI</name>
<reference evidence="1 2" key="1">
    <citation type="submission" date="2017-06" db="EMBL/GenBank/DDBJ databases">
        <title>Genome sequence of Bacillus sonorensis strain SRCM101395.</title>
        <authorList>
            <person name="Cho S.H."/>
        </authorList>
    </citation>
    <scope>NUCLEOTIDE SEQUENCE [LARGE SCALE GENOMIC DNA]</scope>
    <source>
        <strain evidence="1 2">SRCM101395</strain>
    </source>
</reference>
<gene>
    <name evidence="1" type="ORF">S101395_03829</name>
</gene>
<dbReference type="Gene3D" id="3.10.450.390">
    <property type="entry name" value="Protein of unknown function DUF3889"/>
    <property type="match status" value="1"/>
</dbReference>
<dbReference type="EMBL" id="CP021920">
    <property type="protein sequence ID" value="ASB90335.1"/>
    <property type="molecule type" value="Genomic_DNA"/>
</dbReference>